<dbReference type="AlphaFoldDB" id="A0A2P2M4G3"/>
<name>A0A2P2M4G3_RHIMU</name>
<accession>A0A2P2M4G3</accession>
<proteinExistence type="predicted"/>
<protein>
    <submittedName>
        <fullName evidence="1">Uncharacterized protein</fullName>
    </submittedName>
</protein>
<sequence length="100" mass="11652">MAIEYEAVENHKATLENPHHNSNKEAFFKTKDFEQVFFVPCTKYTKCGSLLKTTIKNPKKKKILNTSFLTPRGGEKRKKRSNGHSCYHLTCCIDYSIKYF</sequence>
<organism evidence="1">
    <name type="scientific">Rhizophora mucronata</name>
    <name type="common">Asiatic mangrove</name>
    <dbReference type="NCBI Taxonomy" id="61149"/>
    <lineage>
        <taxon>Eukaryota</taxon>
        <taxon>Viridiplantae</taxon>
        <taxon>Streptophyta</taxon>
        <taxon>Embryophyta</taxon>
        <taxon>Tracheophyta</taxon>
        <taxon>Spermatophyta</taxon>
        <taxon>Magnoliopsida</taxon>
        <taxon>eudicotyledons</taxon>
        <taxon>Gunneridae</taxon>
        <taxon>Pentapetalae</taxon>
        <taxon>rosids</taxon>
        <taxon>fabids</taxon>
        <taxon>Malpighiales</taxon>
        <taxon>Rhizophoraceae</taxon>
        <taxon>Rhizophora</taxon>
    </lineage>
</organism>
<reference evidence="1" key="1">
    <citation type="submission" date="2018-02" db="EMBL/GenBank/DDBJ databases">
        <title>Rhizophora mucronata_Transcriptome.</title>
        <authorList>
            <person name="Meera S.P."/>
            <person name="Sreeshan A."/>
            <person name="Augustine A."/>
        </authorList>
    </citation>
    <scope>NUCLEOTIDE SEQUENCE</scope>
    <source>
        <tissue evidence="1">Leaf</tissue>
    </source>
</reference>
<evidence type="ECO:0000313" key="1">
    <source>
        <dbReference type="EMBL" id="MBX25101.1"/>
    </source>
</evidence>
<dbReference type="EMBL" id="GGEC01044617">
    <property type="protein sequence ID" value="MBX25101.1"/>
    <property type="molecule type" value="Transcribed_RNA"/>
</dbReference>